<name>A0A1L7N1D7_9CAUD</name>
<reference evidence="1 2" key="1">
    <citation type="submission" date="2016-12" db="EMBL/GenBank/DDBJ databases">
        <title>Characterization of two jumbo phages RP12 and RP31 infecting the phytopathogen Ralstonia solanacearum.</title>
        <authorList>
            <person name="Kawasaki T."/>
            <person name="Yoshikawa G."/>
            <person name="Ogata H."/>
            <person name="Yamada T."/>
        </authorList>
    </citation>
    <scope>NUCLEOTIDE SEQUENCE [LARGE SCALE GENOMIC DNA]</scope>
    <source>
        <strain evidence="1 2">RP31</strain>
    </source>
</reference>
<protein>
    <submittedName>
        <fullName evidence="1">Uncharacterized protein</fullName>
    </submittedName>
</protein>
<sequence>MLTLQAAESTYITTKALDEKNIALVAKPGSLLATLVAATYINFDPAQQGGEYHHDLGAMCALTDQASNATGYSEHTARMEETSDFLAEKLQKHLFYARTVVAPFVDAYAGRLTQAMELIGGNPDNGVEVVMHTQPGPLSEPSLISSIQLNRDAVFTREELLSGMPELDDNQIRTFMMTGAASVDAAIAEHFAKKEEGWLAARWKEIFCRRFTDPVPSTGLDAFISGRENVDTALMVFLVTRRIWNAPLDGANMSSAAYEDAMVRYRTQSGLRLCHELERLDRDSQSGILVIGTETSPGGSVKLIVNAAVYRDFLTQGGTNEVLLGNLLQPQKEVRLDRLLANKDLLESTWSRHYAYNRAFYDQKRLLKMREALVCEWEYLARDYTPEDFPVQKRASSRAMILKISHTLQPKDFDDLSSLALRLACEARFYETDAYEILSGMQRARENNPGLNATEAANISVTEYVCRWIGKAMDPVAANQVQVFTAKDALLA</sequence>
<evidence type="ECO:0000313" key="2">
    <source>
        <dbReference type="Proteomes" id="UP000222950"/>
    </source>
</evidence>
<organism evidence="1 2">
    <name type="scientific">Ralstonia phage RP31</name>
    <dbReference type="NCBI Taxonomy" id="1923890"/>
    <lineage>
        <taxon>Viruses</taxon>
        <taxon>Duplodnaviria</taxon>
        <taxon>Heunggongvirae</taxon>
        <taxon>Uroviricota</taxon>
        <taxon>Caudoviricetes</taxon>
        <taxon>Chimalliviridae</taxon>
        <taxon>Ripduovirus</taxon>
        <taxon>Ripduovirus RP12</taxon>
    </lineage>
</organism>
<evidence type="ECO:0000313" key="1">
    <source>
        <dbReference type="EMBL" id="BAW19299.1"/>
    </source>
</evidence>
<accession>A0A1L7N1D7</accession>
<dbReference type="EMBL" id="AP017925">
    <property type="protein sequence ID" value="BAW19299.1"/>
    <property type="molecule type" value="Genomic_DNA"/>
</dbReference>
<dbReference type="Proteomes" id="UP000222950">
    <property type="component" value="Segment"/>
</dbReference>
<proteinExistence type="predicted"/>